<gene>
    <name evidence="11" type="primary">lolC</name>
    <name evidence="11" type="ORF">lam_580</name>
</gene>
<evidence type="ECO:0000259" key="10">
    <source>
        <dbReference type="Pfam" id="PF12704"/>
    </source>
</evidence>
<dbReference type="EMBL" id="CP006604">
    <property type="protein sequence ID" value="AHA27927.1"/>
    <property type="molecule type" value="Genomic_DNA"/>
</dbReference>
<dbReference type="Pfam" id="PF12704">
    <property type="entry name" value="MacB_PCD"/>
    <property type="match status" value="1"/>
</dbReference>
<dbReference type="GO" id="GO:0098797">
    <property type="term" value="C:plasma membrane protein complex"/>
    <property type="evidence" value="ECO:0007669"/>
    <property type="project" value="TreeGrafter"/>
</dbReference>
<evidence type="ECO:0000313" key="12">
    <source>
        <dbReference type="Proteomes" id="UP000017862"/>
    </source>
</evidence>
<dbReference type="InterPro" id="IPR025857">
    <property type="entry name" value="MacB_PCD"/>
</dbReference>
<dbReference type="PATRIC" id="fig|1261131.3.peg.551"/>
<reference evidence="11 12" key="1">
    <citation type="journal article" date="2014" name="Mol. Plant Microbe Interact.">
        <title>The complete genome sequence of Candidatus Liberibacter americanus, associated with citrus Huanglongbing.</title>
        <authorList>
            <person name="Wulff N.A."/>
            <person name="Zhang S."/>
            <person name="Setubal J.C."/>
            <person name="Almeida N.F."/>
            <person name="Martins E.C."/>
            <person name="Harakava R."/>
            <person name="Kumar D."/>
            <person name="Rangel L.T."/>
            <person name="Foissac X."/>
            <person name="Bove J."/>
            <person name="Gabriel D.W."/>
        </authorList>
    </citation>
    <scope>NUCLEOTIDE SEQUENCE [LARGE SCALE GENOMIC DNA]</scope>
    <source>
        <strain evidence="11 12">Sao Paulo</strain>
    </source>
</reference>
<dbReference type="HOGENOM" id="CLU_000604_8_1_5"/>
<dbReference type="RefSeq" id="WP_007557218.1">
    <property type="nucleotide sequence ID" value="NC_022793.1"/>
</dbReference>
<feature type="transmembrane region" description="Helical" evidence="8">
    <location>
        <begin position="354"/>
        <end position="371"/>
    </location>
</feature>
<evidence type="ECO:0000256" key="5">
    <source>
        <dbReference type="ARBA" id="ARBA00022692"/>
    </source>
</evidence>
<evidence type="ECO:0000259" key="9">
    <source>
        <dbReference type="Pfam" id="PF02687"/>
    </source>
</evidence>
<dbReference type="NCBIfam" id="TIGR02212">
    <property type="entry name" value="lolCE"/>
    <property type="match status" value="1"/>
</dbReference>
<feature type="transmembrane region" description="Helical" evidence="8">
    <location>
        <begin position="318"/>
        <end position="342"/>
    </location>
</feature>
<evidence type="ECO:0000256" key="8">
    <source>
        <dbReference type="SAM" id="Phobius"/>
    </source>
</evidence>
<comment type="subcellular location">
    <subcellularLocation>
        <location evidence="1">Cell membrane</location>
        <topology evidence="1">Multi-pass membrane protein</topology>
    </subcellularLocation>
</comment>
<dbReference type="InterPro" id="IPR011925">
    <property type="entry name" value="LolCE_TM"/>
</dbReference>
<evidence type="ECO:0000256" key="6">
    <source>
        <dbReference type="ARBA" id="ARBA00022989"/>
    </source>
</evidence>
<feature type="domain" description="ABC3 transporter permease C-terminal" evidence="9">
    <location>
        <begin position="277"/>
        <end position="410"/>
    </location>
</feature>
<protein>
    <submittedName>
        <fullName evidence="11">Lipoprotein releasing system transmembrane protein LolC</fullName>
    </submittedName>
</protein>
<dbReference type="STRING" id="1261131.lam_580"/>
<dbReference type="AlphaFoldDB" id="U6B866"/>
<sequence length="417" mass="46672">MFVFSRLEIKVARHYLFSHRRDSFISVAVFVSFIGVMIGVMALIVVMSVMNGFRADIIKRVLGVNGHIIVYPNYSQFKDYKSIENRLSSISDVKKVLPFVNGQAFISNMGLGGSGVSVRGIEETDFTNITGSFVDFYGNKSDIFMNGRGIVIGENLAKNLDVIVGDKVKLISPNGDVTPLGTYIRSKTYTVSAIFKTTISDYDSGMIYMSLKEAKFYFNLKNDISGIEIFAENPDKITTINKSIQEILGYDVSVIDWRQRYKSLFSAMEIENNAMFVILTLIVFVASLNIVSSLIMLVKEKSRDIAVLRTMGASISSIMRIFFMIGAFVGISGTFVGVISGILISLNIDLIRKFILNTFGIVIFDINAYALTELPVQISWHEVLWVIIMAVLLSFFATIFPSWRASRVDPVKTLRYE</sequence>
<dbReference type="Pfam" id="PF02687">
    <property type="entry name" value="FtsX"/>
    <property type="match status" value="1"/>
</dbReference>
<evidence type="ECO:0000256" key="1">
    <source>
        <dbReference type="ARBA" id="ARBA00004651"/>
    </source>
</evidence>
<feature type="transmembrane region" description="Helical" evidence="8">
    <location>
        <begin position="383"/>
        <end position="403"/>
    </location>
</feature>
<dbReference type="Proteomes" id="UP000017862">
    <property type="component" value="Chromosome"/>
</dbReference>
<evidence type="ECO:0000256" key="4">
    <source>
        <dbReference type="ARBA" id="ARBA00022475"/>
    </source>
</evidence>
<organism evidence="11 12">
    <name type="scientific">Candidatus Liberibacter americanus str. Sao Paulo</name>
    <dbReference type="NCBI Taxonomy" id="1261131"/>
    <lineage>
        <taxon>Bacteria</taxon>
        <taxon>Pseudomonadati</taxon>
        <taxon>Pseudomonadota</taxon>
        <taxon>Alphaproteobacteria</taxon>
        <taxon>Hyphomicrobiales</taxon>
        <taxon>Rhizobiaceae</taxon>
        <taxon>Liberibacter</taxon>
    </lineage>
</organism>
<name>U6B866_9HYPH</name>
<dbReference type="PANTHER" id="PTHR30489">
    <property type="entry name" value="LIPOPROTEIN-RELEASING SYSTEM TRANSMEMBRANE PROTEIN LOLE"/>
    <property type="match status" value="1"/>
</dbReference>
<evidence type="ECO:0000256" key="2">
    <source>
        <dbReference type="ARBA" id="ARBA00005236"/>
    </source>
</evidence>
<keyword evidence="3" id="KW-0813">Transport</keyword>
<feature type="transmembrane region" description="Helical" evidence="8">
    <location>
        <begin position="274"/>
        <end position="298"/>
    </location>
</feature>
<dbReference type="GO" id="GO:0042953">
    <property type="term" value="P:lipoprotein transport"/>
    <property type="evidence" value="ECO:0007669"/>
    <property type="project" value="InterPro"/>
</dbReference>
<feature type="transmembrane region" description="Helical" evidence="8">
    <location>
        <begin position="24"/>
        <end position="50"/>
    </location>
</feature>
<keyword evidence="7 8" id="KW-0472">Membrane</keyword>
<dbReference type="InterPro" id="IPR051447">
    <property type="entry name" value="Lipoprotein-release_system"/>
</dbReference>
<evidence type="ECO:0000256" key="7">
    <source>
        <dbReference type="ARBA" id="ARBA00023136"/>
    </source>
</evidence>
<evidence type="ECO:0000256" key="3">
    <source>
        <dbReference type="ARBA" id="ARBA00022448"/>
    </source>
</evidence>
<accession>U6B866</accession>
<keyword evidence="5 8" id="KW-0812">Transmembrane</keyword>
<keyword evidence="4" id="KW-1003">Cell membrane</keyword>
<dbReference type="GO" id="GO:0044874">
    <property type="term" value="P:lipoprotein localization to outer membrane"/>
    <property type="evidence" value="ECO:0007669"/>
    <property type="project" value="TreeGrafter"/>
</dbReference>
<keyword evidence="6 8" id="KW-1133">Transmembrane helix</keyword>
<proteinExistence type="inferred from homology"/>
<evidence type="ECO:0000313" key="11">
    <source>
        <dbReference type="EMBL" id="AHA27927.1"/>
    </source>
</evidence>
<dbReference type="PANTHER" id="PTHR30489:SF0">
    <property type="entry name" value="LIPOPROTEIN-RELEASING SYSTEM TRANSMEMBRANE PROTEIN LOLE"/>
    <property type="match status" value="1"/>
</dbReference>
<keyword evidence="12" id="KW-1185">Reference proteome</keyword>
<feature type="domain" description="MacB-like periplasmic core" evidence="10">
    <location>
        <begin position="30"/>
        <end position="246"/>
    </location>
</feature>
<dbReference type="eggNOG" id="COG4591">
    <property type="taxonomic scope" value="Bacteria"/>
</dbReference>
<dbReference type="KEGG" id="lar:lam_580"/>
<comment type="similarity">
    <text evidence="2">Belongs to the ABC-4 integral membrane protein family. LolC/E subfamily.</text>
</comment>
<keyword evidence="11" id="KW-0449">Lipoprotein</keyword>
<dbReference type="InterPro" id="IPR003838">
    <property type="entry name" value="ABC3_permease_C"/>
</dbReference>